<dbReference type="AlphaFoldDB" id="A0A7W7WX02"/>
<accession>A0A7W7WX02</accession>
<dbReference type="EMBL" id="JACHJS010000001">
    <property type="protein sequence ID" value="MBB4966542.1"/>
    <property type="molecule type" value="Genomic_DNA"/>
</dbReference>
<organism evidence="1 2">
    <name type="scientific">Saccharothrix violaceirubra</name>
    <dbReference type="NCBI Taxonomy" id="413306"/>
    <lineage>
        <taxon>Bacteria</taxon>
        <taxon>Bacillati</taxon>
        <taxon>Actinomycetota</taxon>
        <taxon>Actinomycetes</taxon>
        <taxon>Pseudonocardiales</taxon>
        <taxon>Pseudonocardiaceae</taxon>
        <taxon>Saccharothrix</taxon>
    </lineage>
</organism>
<reference evidence="1 2" key="1">
    <citation type="submission" date="2020-08" db="EMBL/GenBank/DDBJ databases">
        <title>Sequencing the genomes of 1000 actinobacteria strains.</title>
        <authorList>
            <person name="Klenk H.-P."/>
        </authorList>
    </citation>
    <scope>NUCLEOTIDE SEQUENCE [LARGE SCALE GENOMIC DNA]</scope>
    <source>
        <strain evidence="1 2">DSM 45084</strain>
    </source>
</reference>
<sequence length="350" mass="37243">MLDRLDEVPWSSLDHAYGPADDVPGQLRALRSPDADERGRAVSALYGNVFHQGTRFPASAHAVPFLLELVAAPDTPDREVLLGLLTAIAIGYDESHLPGTVPIAEYRRAAAGGAALLPDADFFEHRESLPEDDQDRLFAHVTVAAYDAVKAGVPLFRTLLADPDPGVRCQAAYALAWFPEEAEGSVAALTGPLDPDEIAAATAVVATGLLGGTPVADDRRLVRWGRAIATRDVPELLRWAGSADQGDDRIPFLGGDLAGLAASALPERAEVLDALLARVPHVSGVEALPVVGEALRRTEDDPDGRRRLLEVLAATPAVWLLGGRRFGNFVTLLAGHGVPHDIEALREYLG</sequence>
<comment type="caution">
    <text evidence="1">The sequence shown here is derived from an EMBL/GenBank/DDBJ whole genome shotgun (WGS) entry which is preliminary data.</text>
</comment>
<dbReference type="Gene3D" id="1.25.10.10">
    <property type="entry name" value="Leucine-rich Repeat Variant"/>
    <property type="match status" value="1"/>
</dbReference>
<protein>
    <recommendedName>
        <fullName evidence="3">HEAT repeat protein</fullName>
    </recommendedName>
</protein>
<name>A0A7W7WX02_9PSEU</name>
<gene>
    <name evidence="1" type="ORF">F4559_003901</name>
</gene>
<dbReference type="SUPFAM" id="SSF48371">
    <property type="entry name" value="ARM repeat"/>
    <property type="match status" value="1"/>
</dbReference>
<dbReference type="InterPro" id="IPR011989">
    <property type="entry name" value="ARM-like"/>
</dbReference>
<dbReference type="Proteomes" id="UP000542674">
    <property type="component" value="Unassembled WGS sequence"/>
</dbReference>
<evidence type="ECO:0008006" key="3">
    <source>
        <dbReference type="Google" id="ProtNLM"/>
    </source>
</evidence>
<dbReference type="InterPro" id="IPR016024">
    <property type="entry name" value="ARM-type_fold"/>
</dbReference>
<dbReference type="RefSeq" id="WP_184670606.1">
    <property type="nucleotide sequence ID" value="NZ_BAABAI010000024.1"/>
</dbReference>
<evidence type="ECO:0000313" key="1">
    <source>
        <dbReference type="EMBL" id="MBB4966542.1"/>
    </source>
</evidence>
<keyword evidence="2" id="KW-1185">Reference proteome</keyword>
<proteinExistence type="predicted"/>
<evidence type="ECO:0000313" key="2">
    <source>
        <dbReference type="Proteomes" id="UP000542674"/>
    </source>
</evidence>